<name>A0ABV4DPV7_9LACO</name>
<dbReference type="GO" id="GO:0016787">
    <property type="term" value="F:hydrolase activity"/>
    <property type="evidence" value="ECO:0007669"/>
    <property type="project" value="UniProtKB-KW"/>
</dbReference>
<evidence type="ECO:0000256" key="2">
    <source>
        <dbReference type="SAM" id="Phobius"/>
    </source>
</evidence>
<keyword evidence="4" id="KW-0378">Hydrolase</keyword>
<keyword evidence="5" id="KW-1185">Reference proteome</keyword>
<keyword evidence="2" id="KW-0472">Membrane</keyword>
<dbReference type="CDD" id="cd04506">
    <property type="entry name" value="SGNH_hydrolase_YpmR_like"/>
    <property type="match status" value="1"/>
</dbReference>
<protein>
    <submittedName>
        <fullName evidence="4">SGNH/GDSL hydrolase family protein</fullName>
    </submittedName>
</protein>
<proteinExistence type="predicted"/>
<accession>A0ABV4DPV7</accession>
<dbReference type="EMBL" id="JBCLUF010000020">
    <property type="protein sequence ID" value="MEY8662511.1"/>
    <property type="molecule type" value="Genomic_DNA"/>
</dbReference>
<dbReference type="InterPro" id="IPR036514">
    <property type="entry name" value="SGNH_hydro_sf"/>
</dbReference>
<dbReference type="InterPro" id="IPR013830">
    <property type="entry name" value="SGNH_hydro"/>
</dbReference>
<feature type="region of interest" description="Disordered" evidence="1">
    <location>
        <begin position="35"/>
        <end position="57"/>
    </location>
</feature>
<dbReference type="PANTHER" id="PTHR30383">
    <property type="entry name" value="THIOESTERASE 1/PROTEASE 1/LYSOPHOSPHOLIPASE L1"/>
    <property type="match status" value="1"/>
</dbReference>
<sequence>MKKVKEITIFILAVVAVATSVFLIFQTLMPNKSKTTTTAEVKTSTKHSSSSSSTKKQQLTLVALGDSLTHGVGDTNNDEGYVGRIKTKLETKDPVEVKTYNYGKTGDRSDQIKARVEKNTTLQENLAKADVITMTVGGNDLMQVLQQNFLSLADNKLSSAMPQAKENYATKLQQLLQTVRTYNQKAPIFLISVYNPFYVYFPTLTQIQKYTTEWNKVTKAVLNDERPTYFVNVEAKLSEGQYYGRSKETLLKSSTADLADLSDKQLEKVLTNDQEKNDYLSPADHFHPNAKGYDYMTQQLFKTMQKHKSTWLNGD</sequence>
<feature type="domain" description="SGNH hydrolase-type esterase" evidence="3">
    <location>
        <begin position="63"/>
        <end position="294"/>
    </location>
</feature>
<organism evidence="4 5">
    <name type="scientific">Ligilactobacillus faecis</name>
    <dbReference type="NCBI Taxonomy" id="762833"/>
    <lineage>
        <taxon>Bacteria</taxon>
        <taxon>Bacillati</taxon>
        <taxon>Bacillota</taxon>
        <taxon>Bacilli</taxon>
        <taxon>Lactobacillales</taxon>
        <taxon>Lactobacillaceae</taxon>
        <taxon>Ligilactobacillus</taxon>
    </lineage>
</organism>
<keyword evidence="2" id="KW-1133">Transmembrane helix</keyword>
<evidence type="ECO:0000313" key="5">
    <source>
        <dbReference type="Proteomes" id="UP001565236"/>
    </source>
</evidence>
<keyword evidence="2" id="KW-0812">Transmembrane</keyword>
<dbReference type="Pfam" id="PF13472">
    <property type="entry name" value="Lipase_GDSL_2"/>
    <property type="match status" value="1"/>
</dbReference>
<feature type="compositionally biased region" description="Low complexity" evidence="1">
    <location>
        <begin position="35"/>
        <end position="56"/>
    </location>
</feature>
<reference evidence="4 5" key="1">
    <citation type="submission" date="2024-03" db="EMBL/GenBank/DDBJ databases">
        <title>Mouse gut bacterial collection (mGBC) of GemPharmatech.</title>
        <authorList>
            <person name="He Y."/>
            <person name="Dong L."/>
            <person name="Wu D."/>
            <person name="Gao X."/>
            <person name="Lin Z."/>
        </authorList>
    </citation>
    <scope>NUCLEOTIDE SEQUENCE [LARGE SCALE GENOMIC DNA]</scope>
    <source>
        <strain evidence="4 5">15-30</strain>
    </source>
</reference>
<evidence type="ECO:0000256" key="1">
    <source>
        <dbReference type="SAM" id="MobiDB-lite"/>
    </source>
</evidence>
<evidence type="ECO:0000313" key="4">
    <source>
        <dbReference type="EMBL" id="MEY8662511.1"/>
    </source>
</evidence>
<dbReference type="Proteomes" id="UP001565236">
    <property type="component" value="Unassembled WGS sequence"/>
</dbReference>
<gene>
    <name evidence="4" type="ORF">AALT52_06380</name>
</gene>
<dbReference type="PANTHER" id="PTHR30383:SF27">
    <property type="entry name" value="SPORE GERMINATION LIPASE LIPC"/>
    <property type="match status" value="1"/>
</dbReference>
<dbReference type="SUPFAM" id="SSF52266">
    <property type="entry name" value="SGNH hydrolase"/>
    <property type="match status" value="1"/>
</dbReference>
<comment type="caution">
    <text evidence="4">The sequence shown here is derived from an EMBL/GenBank/DDBJ whole genome shotgun (WGS) entry which is preliminary data.</text>
</comment>
<dbReference type="Gene3D" id="3.40.50.1110">
    <property type="entry name" value="SGNH hydrolase"/>
    <property type="match status" value="1"/>
</dbReference>
<dbReference type="InterPro" id="IPR051532">
    <property type="entry name" value="Ester_Hydrolysis_Enzymes"/>
</dbReference>
<dbReference type="RefSeq" id="WP_369942119.1">
    <property type="nucleotide sequence ID" value="NZ_JBCLUF010000020.1"/>
</dbReference>
<evidence type="ECO:0000259" key="3">
    <source>
        <dbReference type="Pfam" id="PF13472"/>
    </source>
</evidence>
<feature type="transmembrane region" description="Helical" evidence="2">
    <location>
        <begin position="7"/>
        <end position="29"/>
    </location>
</feature>